<proteinExistence type="predicted"/>
<organism evidence="2 3">
    <name type="scientific">Allorhizobium borbori</name>
    <dbReference type="NCBI Taxonomy" id="485907"/>
    <lineage>
        <taxon>Bacteria</taxon>
        <taxon>Pseudomonadati</taxon>
        <taxon>Pseudomonadota</taxon>
        <taxon>Alphaproteobacteria</taxon>
        <taxon>Hyphomicrobiales</taxon>
        <taxon>Rhizobiaceae</taxon>
        <taxon>Rhizobium/Agrobacterium group</taxon>
        <taxon>Allorhizobium</taxon>
    </lineage>
</organism>
<feature type="transmembrane region" description="Helical" evidence="1">
    <location>
        <begin position="6"/>
        <end position="27"/>
    </location>
</feature>
<evidence type="ECO:0000313" key="3">
    <source>
        <dbReference type="Proteomes" id="UP000584824"/>
    </source>
</evidence>
<sequence length="213" mass="23591">MLVSIRRHPAFFTAIMTAAIAAVFLLWQERTIIRALLVWNLAILVYLAVVWSRMLTSGVERLKRRAADLDFSDSVILILSILAALASLVGIAFEVIGSREGPMDAKIIGATFAMVTVLMAWTFLHTLFTLHYAHRFYSDDGDGGGLLFPEQEEEPGYWDFLYFGFTIGVAAQTADVSVTSTRMRRLVTLHSILSFLFNTTILALAINIGASLV</sequence>
<accession>A0A7W6NZF0</accession>
<dbReference type="Proteomes" id="UP000584824">
    <property type="component" value="Unassembled WGS sequence"/>
</dbReference>
<keyword evidence="1" id="KW-0472">Membrane</keyword>
<dbReference type="RefSeq" id="WP_183789400.1">
    <property type="nucleotide sequence ID" value="NZ_JACIDU010000002.1"/>
</dbReference>
<feature type="transmembrane region" description="Helical" evidence="1">
    <location>
        <begin position="186"/>
        <end position="210"/>
    </location>
</feature>
<keyword evidence="1" id="KW-0812">Transmembrane</keyword>
<gene>
    <name evidence="2" type="ORF">GGQ66_000682</name>
</gene>
<feature type="transmembrane region" description="Helical" evidence="1">
    <location>
        <begin position="156"/>
        <end position="174"/>
    </location>
</feature>
<comment type="caution">
    <text evidence="2">The sequence shown here is derived from an EMBL/GenBank/DDBJ whole genome shotgun (WGS) entry which is preliminary data.</text>
</comment>
<dbReference type="InterPro" id="IPR009781">
    <property type="entry name" value="DUF1345"/>
</dbReference>
<dbReference type="AlphaFoldDB" id="A0A7W6NZF0"/>
<keyword evidence="1" id="KW-1133">Transmembrane helix</keyword>
<evidence type="ECO:0000313" key="2">
    <source>
        <dbReference type="EMBL" id="MBB4102154.1"/>
    </source>
</evidence>
<reference evidence="2 3" key="1">
    <citation type="submission" date="2020-08" db="EMBL/GenBank/DDBJ databases">
        <title>Genomic Encyclopedia of Type Strains, Phase IV (KMG-IV): sequencing the most valuable type-strain genomes for metagenomic binning, comparative biology and taxonomic classification.</title>
        <authorList>
            <person name="Goeker M."/>
        </authorList>
    </citation>
    <scope>NUCLEOTIDE SEQUENCE [LARGE SCALE GENOMIC DNA]</scope>
    <source>
        <strain evidence="2 3">DSM 26385</strain>
    </source>
</reference>
<feature type="transmembrane region" description="Helical" evidence="1">
    <location>
        <begin position="36"/>
        <end position="55"/>
    </location>
</feature>
<feature type="transmembrane region" description="Helical" evidence="1">
    <location>
        <begin position="75"/>
        <end position="95"/>
    </location>
</feature>
<name>A0A7W6NZF0_9HYPH</name>
<feature type="transmembrane region" description="Helical" evidence="1">
    <location>
        <begin position="107"/>
        <end position="128"/>
    </location>
</feature>
<evidence type="ECO:0000256" key="1">
    <source>
        <dbReference type="SAM" id="Phobius"/>
    </source>
</evidence>
<keyword evidence="3" id="KW-1185">Reference proteome</keyword>
<protein>
    <submittedName>
        <fullName evidence="2">Putative membrane protein</fullName>
    </submittedName>
</protein>
<dbReference type="EMBL" id="JACIDU010000002">
    <property type="protein sequence ID" value="MBB4102154.1"/>
    <property type="molecule type" value="Genomic_DNA"/>
</dbReference>
<dbReference type="Pfam" id="PF07077">
    <property type="entry name" value="DUF1345"/>
    <property type="match status" value="1"/>
</dbReference>